<dbReference type="InterPro" id="IPR013022">
    <property type="entry name" value="Xyl_isomerase-like_TIM-brl"/>
</dbReference>
<accession>A0ABW1W434</accession>
<protein>
    <recommendedName>
        <fullName evidence="2">L-ribulose-5-phosphate 3-epimerase</fullName>
    </recommendedName>
</protein>
<dbReference type="RefSeq" id="WP_385954178.1">
    <property type="nucleotide sequence ID" value="NZ_JBHSUB010000019.1"/>
</dbReference>
<evidence type="ECO:0000256" key="1">
    <source>
        <dbReference type="ARBA" id="ARBA00023235"/>
    </source>
</evidence>
<evidence type="ECO:0000313" key="5">
    <source>
        <dbReference type="Proteomes" id="UP001596230"/>
    </source>
</evidence>
<organism evidence="4 5">
    <name type="scientific">Tatumella terrea</name>
    <dbReference type="NCBI Taxonomy" id="419007"/>
    <lineage>
        <taxon>Bacteria</taxon>
        <taxon>Pseudomonadati</taxon>
        <taxon>Pseudomonadota</taxon>
        <taxon>Gammaproteobacteria</taxon>
        <taxon>Enterobacterales</taxon>
        <taxon>Erwiniaceae</taxon>
        <taxon>Tatumella</taxon>
    </lineage>
</organism>
<dbReference type="InterPro" id="IPR050417">
    <property type="entry name" value="Sugar_Epim/Isomerase"/>
</dbReference>
<name>A0ABW1W434_9GAMM</name>
<dbReference type="EMBL" id="JBHSUB010000019">
    <property type="protein sequence ID" value="MFC6379546.1"/>
    <property type="molecule type" value="Genomic_DNA"/>
</dbReference>
<gene>
    <name evidence="4" type="ORF">ACFP9W_15955</name>
</gene>
<evidence type="ECO:0000313" key="4">
    <source>
        <dbReference type="EMBL" id="MFC6379546.1"/>
    </source>
</evidence>
<feature type="domain" description="Xylose isomerase-like TIM barrel" evidence="3">
    <location>
        <begin position="26"/>
        <end position="272"/>
    </location>
</feature>
<dbReference type="NCBIfam" id="TIGR00542">
    <property type="entry name" value="hxl6Piso_put"/>
    <property type="match status" value="1"/>
</dbReference>
<dbReference type="PANTHER" id="PTHR43489:SF8">
    <property type="entry name" value="L-RIBULOSE-5-PHOSPHATE 3-EPIMERASE ULAE"/>
    <property type="match status" value="1"/>
</dbReference>
<dbReference type="NCBIfam" id="NF009688">
    <property type="entry name" value="PRK13209.1"/>
    <property type="match status" value="1"/>
</dbReference>
<dbReference type="InterPro" id="IPR004560">
    <property type="entry name" value="L-Ru-5P_3-Epase"/>
</dbReference>
<evidence type="ECO:0000256" key="2">
    <source>
        <dbReference type="NCBIfam" id="TIGR00542"/>
    </source>
</evidence>
<proteinExistence type="predicted"/>
<dbReference type="Pfam" id="PF01261">
    <property type="entry name" value="AP_endonuc_2"/>
    <property type="match status" value="1"/>
</dbReference>
<sequence length="297" mass="33187">MPYSEPVLLGIYEKALPPDNSWPQRLALAAKLGFGFVEMSIDETDLRLDRLTWSDKQRLELVQAVITTGVRIPSLCLSAHRRFPLGSEDQDIRRRGLLIMEQAIRLAQDLGIRVIQLAGYDVYYPQGNPRTRQLFREGLVQAVTMASKAQVTLAMEIMDTGLINSVSKALGYSHYLNNPWFQLYPDIGNLSAWDNDVEMELLAGAGHIVGVHVKDTRPGEFKNVPFGEGVVDFEGCFRTLHQSGYRGPYLIEMWSGEAENLRQQVAAARRWVTEKMHAAGLTIGGENDADRINAASV</sequence>
<keyword evidence="5" id="KW-1185">Reference proteome</keyword>
<dbReference type="PANTHER" id="PTHR43489">
    <property type="entry name" value="ISOMERASE"/>
    <property type="match status" value="1"/>
</dbReference>
<reference evidence="5" key="1">
    <citation type="journal article" date="2019" name="Int. J. Syst. Evol. Microbiol.">
        <title>The Global Catalogue of Microorganisms (GCM) 10K type strain sequencing project: providing services to taxonomists for standard genome sequencing and annotation.</title>
        <authorList>
            <consortium name="The Broad Institute Genomics Platform"/>
            <consortium name="The Broad Institute Genome Sequencing Center for Infectious Disease"/>
            <person name="Wu L."/>
            <person name="Ma J."/>
        </authorList>
    </citation>
    <scope>NUCLEOTIDE SEQUENCE [LARGE SCALE GENOMIC DNA]</scope>
    <source>
        <strain evidence="5">CGMCC 1.18518</strain>
    </source>
</reference>
<comment type="caution">
    <text evidence="4">The sequence shown here is derived from an EMBL/GenBank/DDBJ whole genome shotgun (WGS) entry which is preliminary data.</text>
</comment>
<dbReference type="SUPFAM" id="SSF51658">
    <property type="entry name" value="Xylose isomerase-like"/>
    <property type="match status" value="1"/>
</dbReference>
<dbReference type="InterPro" id="IPR036237">
    <property type="entry name" value="Xyl_isomerase-like_sf"/>
</dbReference>
<evidence type="ECO:0000259" key="3">
    <source>
        <dbReference type="Pfam" id="PF01261"/>
    </source>
</evidence>
<dbReference type="Proteomes" id="UP001596230">
    <property type="component" value="Unassembled WGS sequence"/>
</dbReference>
<keyword evidence="1" id="KW-0413">Isomerase</keyword>
<dbReference type="Gene3D" id="3.20.20.150">
    <property type="entry name" value="Divalent-metal-dependent TIM barrel enzymes"/>
    <property type="match status" value="1"/>
</dbReference>
<dbReference type="NCBIfam" id="NF009689">
    <property type="entry name" value="PRK13210.1"/>
    <property type="match status" value="1"/>
</dbReference>